<dbReference type="GO" id="GO:1990230">
    <property type="term" value="C:iron-sulfur cluster transfer complex"/>
    <property type="evidence" value="ECO:0007669"/>
    <property type="project" value="TreeGrafter"/>
</dbReference>
<protein>
    <recommendedName>
        <fullName evidence="4">Co-chaperone protein HscB homolog</fullName>
    </recommendedName>
</protein>
<evidence type="ECO:0000313" key="7">
    <source>
        <dbReference type="Proteomes" id="UP000477651"/>
    </source>
</evidence>
<evidence type="ECO:0000256" key="1">
    <source>
        <dbReference type="ARBA" id="ARBA00010476"/>
    </source>
</evidence>
<organism evidence="6 7">
    <name type="scientific">Pelistega ratti</name>
    <dbReference type="NCBI Taxonomy" id="2652177"/>
    <lineage>
        <taxon>Bacteria</taxon>
        <taxon>Pseudomonadati</taxon>
        <taxon>Pseudomonadota</taxon>
        <taxon>Betaproteobacteria</taxon>
        <taxon>Burkholderiales</taxon>
        <taxon>Alcaligenaceae</taxon>
        <taxon>Pelistega</taxon>
    </lineage>
</organism>
<accession>A0A6L9Y841</accession>
<sequence length="168" mass="19261">MSMDTYFSLLNIAPIFALDKDQLEKAWREASSRVHPDRFAMASAAEKRIAMQWASRINQAYDVLKSPVKRAAYLCELAGFAINAESNTSMDTAFLMKQMQWREELDQVRADTEGLSRLLSTISTEEKVLEQCITELLDNKKDYAKASEKIRQLMFVTKVQQEIQSLLI</sequence>
<dbReference type="SMART" id="SM00271">
    <property type="entry name" value="DnaJ"/>
    <property type="match status" value="1"/>
</dbReference>
<evidence type="ECO:0000313" key="6">
    <source>
        <dbReference type="EMBL" id="NEN76549.1"/>
    </source>
</evidence>
<dbReference type="InterPro" id="IPR001623">
    <property type="entry name" value="DnaJ_domain"/>
</dbReference>
<evidence type="ECO:0000256" key="4">
    <source>
        <dbReference type="HAMAP-Rule" id="MF_00682"/>
    </source>
</evidence>
<dbReference type="HAMAP" id="MF_00682">
    <property type="entry name" value="HscB"/>
    <property type="match status" value="1"/>
</dbReference>
<dbReference type="Pfam" id="PF00226">
    <property type="entry name" value="DnaJ"/>
    <property type="match status" value="1"/>
</dbReference>
<dbReference type="Gene3D" id="1.10.287.110">
    <property type="entry name" value="DnaJ domain"/>
    <property type="match status" value="1"/>
</dbReference>
<dbReference type="InterPro" id="IPR036869">
    <property type="entry name" value="J_dom_sf"/>
</dbReference>
<dbReference type="NCBIfam" id="TIGR00714">
    <property type="entry name" value="hscB"/>
    <property type="match status" value="1"/>
</dbReference>
<dbReference type="SUPFAM" id="SSF46565">
    <property type="entry name" value="Chaperone J-domain"/>
    <property type="match status" value="1"/>
</dbReference>
<evidence type="ECO:0000256" key="2">
    <source>
        <dbReference type="ARBA" id="ARBA00023186"/>
    </source>
</evidence>
<dbReference type="Proteomes" id="UP000477651">
    <property type="component" value="Unassembled WGS sequence"/>
</dbReference>
<dbReference type="PANTHER" id="PTHR14021">
    <property type="entry name" value="IRON-SULFUR CLUSTER CO-CHAPERONE PROTEIN HSCB"/>
    <property type="match status" value="1"/>
</dbReference>
<name>A0A6L9Y841_9BURK</name>
<dbReference type="SUPFAM" id="SSF47144">
    <property type="entry name" value="HSC20 (HSCB), C-terminal oligomerisation domain"/>
    <property type="match status" value="1"/>
</dbReference>
<proteinExistence type="inferred from homology"/>
<dbReference type="EMBL" id="JAAGYR010000021">
    <property type="protein sequence ID" value="NEN76549.1"/>
    <property type="molecule type" value="Genomic_DNA"/>
</dbReference>
<dbReference type="InterPro" id="IPR009073">
    <property type="entry name" value="HscB_oligo_C"/>
</dbReference>
<dbReference type="NCBIfam" id="NF002935">
    <property type="entry name" value="PRK03578.1"/>
    <property type="match status" value="1"/>
</dbReference>
<feature type="domain" description="J" evidence="5">
    <location>
        <begin position="5"/>
        <end position="77"/>
    </location>
</feature>
<dbReference type="Gene3D" id="1.20.1280.20">
    <property type="entry name" value="HscB, C-terminal domain"/>
    <property type="match status" value="1"/>
</dbReference>
<gene>
    <name evidence="4 6" type="primary">hscB</name>
    <name evidence="6" type="ORF">F9B74_09545</name>
</gene>
<evidence type="ECO:0000259" key="5">
    <source>
        <dbReference type="PROSITE" id="PS50076"/>
    </source>
</evidence>
<dbReference type="GO" id="GO:0051259">
    <property type="term" value="P:protein complex oligomerization"/>
    <property type="evidence" value="ECO:0007669"/>
    <property type="project" value="InterPro"/>
</dbReference>
<dbReference type="Pfam" id="PF07743">
    <property type="entry name" value="HSCB_C"/>
    <property type="match status" value="1"/>
</dbReference>
<comment type="function">
    <text evidence="3 4">Co-chaperone involved in the maturation of iron-sulfur cluster-containing proteins. Seems to help targeting proteins to be folded toward HscA.</text>
</comment>
<dbReference type="InterPro" id="IPR004640">
    <property type="entry name" value="HscB"/>
</dbReference>
<keyword evidence="7" id="KW-1185">Reference proteome</keyword>
<dbReference type="PANTHER" id="PTHR14021:SF15">
    <property type="entry name" value="IRON-SULFUR CLUSTER CO-CHAPERONE PROTEIN HSCB"/>
    <property type="match status" value="1"/>
</dbReference>
<comment type="subunit">
    <text evidence="4">Interacts with HscA and stimulates its ATPase activity.</text>
</comment>
<comment type="caution">
    <text evidence="6">The sequence shown here is derived from an EMBL/GenBank/DDBJ whole genome shotgun (WGS) entry which is preliminary data.</text>
</comment>
<evidence type="ECO:0000256" key="3">
    <source>
        <dbReference type="ARBA" id="ARBA00025596"/>
    </source>
</evidence>
<dbReference type="GO" id="GO:0006457">
    <property type="term" value="P:protein folding"/>
    <property type="evidence" value="ECO:0007669"/>
    <property type="project" value="UniProtKB-UniRule"/>
</dbReference>
<dbReference type="CDD" id="cd06257">
    <property type="entry name" value="DnaJ"/>
    <property type="match status" value="1"/>
</dbReference>
<dbReference type="InterPro" id="IPR036386">
    <property type="entry name" value="HscB_C_sf"/>
</dbReference>
<reference evidence="6 7" key="1">
    <citation type="submission" date="2020-02" db="EMBL/GenBank/DDBJ databases">
        <title>Pelistega sp. NLN82 were isolated from wild rodents of the Hainan Island.</title>
        <authorList>
            <person name="Niu N."/>
            <person name="Zhou J."/>
        </authorList>
    </citation>
    <scope>NUCLEOTIDE SEQUENCE [LARGE SCALE GENOMIC DNA]</scope>
    <source>
        <strain evidence="6 7">NLN82</strain>
    </source>
</reference>
<dbReference type="PROSITE" id="PS50076">
    <property type="entry name" value="DNAJ_2"/>
    <property type="match status" value="1"/>
</dbReference>
<keyword evidence="2 4" id="KW-0143">Chaperone</keyword>
<dbReference type="AlphaFoldDB" id="A0A6L9Y841"/>
<dbReference type="GO" id="GO:0044571">
    <property type="term" value="P:[2Fe-2S] cluster assembly"/>
    <property type="evidence" value="ECO:0007669"/>
    <property type="project" value="InterPro"/>
</dbReference>
<comment type="similarity">
    <text evidence="1 4">Belongs to the HscB family.</text>
</comment>
<dbReference type="GO" id="GO:0001671">
    <property type="term" value="F:ATPase activator activity"/>
    <property type="evidence" value="ECO:0007669"/>
    <property type="project" value="InterPro"/>
</dbReference>
<dbReference type="GO" id="GO:0051087">
    <property type="term" value="F:protein-folding chaperone binding"/>
    <property type="evidence" value="ECO:0007669"/>
    <property type="project" value="InterPro"/>
</dbReference>